<dbReference type="InterPro" id="IPR007060">
    <property type="entry name" value="FtsL/DivIC"/>
</dbReference>
<dbReference type="RefSeq" id="WP_068687023.1">
    <property type="nucleotide sequence ID" value="NZ_LYPA01000079.1"/>
</dbReference>
<organism evidence="2 3">
    <name type="scientific">Paenibacillus oryzae</name>
    <dbReference type="NCBI Taxonomy" id="1844972"/>
    <lineage>
        <taxon>Bacteria</taxon>
        <taxon>Bacillati</taxon>
        <taxon>Bacillota</taxon>
        <taxon>Bacilli</taxon>
        <taxon>Bacillales</taxon>
        <taxon>Paenibacillaceae</taxon>
        <taxon>Paenibacillus</taxon>
    </lineage>
</organism>
<feature type="transmembrane region" description="Helical" evidence="1">
    <location>
        <begin position="21"/>
        <end position="38"/>
    </location>
</feature>
<proteinExistence type="predicted"/>
<name>A0A1A5YAK0_9BACL</name>
<keyword evidence="1" id="KW-0812">Transmembrane</keyword>
<evidence type="ECO:0000313" key="2">
    <source>
        <dbReference type="EMBL" id="OBR62593.1"/>
    </source>
</evidence>
<evidence type="ECO:0000256" key="1">
    <source>
        <dbReference type="SAM" id="Phobius"/>
    </source>
</evidence>
<evidence type="ECO:0000313" key="3">
    <source>
        <dbReference type="Proteomes" id="UP000092024"/>
    </source>
</evidence>
<gene>
    <name evidence="2" type="ORF">A7K91_03015</name>
</gene>
<keyword evidence="1" id="KW-0472">Membrane</keyword>
<protein>
    <recommendedName>
        <fullName evidence="4">Septum formation initiator</fullName>
    </recommendedName>
</protein>
<evidence type="ECO:0008006" key="4">
    <source>
        <dbReference type="Google" id="ProtNLM"/>
    </source>
</evidence>
<dbReference type="STRING" id="1844972.A7K91_03015"/>
<keyword evidence="3" id="KW-1185">Reference proteome</keyword>
<dbReference type="Proteomes" id="UP000092024">
    <property type="component" value="Unassembled WGS sequence"/>
</dbReference>
<comment type="caution">
    <text evidence="2">The sequence shown here is derived from an EMBL/GenBank/DDBJ whole genome shotgun (WGS) entry which is preliminary data.</text>
</comment>
<dbReference type="EMBL" id="LYPA01000079">
    <property type="protein sequence ID" value="OBR62593.1"/>
    <property type="molecule type" value="Genomic_DNA"/>
</dbReference>
<accession>A0A1A5YAK0</accession>
<dbReference type="AlphaFoldDB" id="A0A1A5YAK0"/>
<keyword evidence="1" id="KW-1133">Transmembrane helix</keyword>
<sequence>MATATVNKGAAMMAAKRRFKIWMTFIVLFMGWAGYTLFGQLQQQNATHQKLSGIQEQLELTRQESEALRLEVDKLNDPEYISQLATKEQGMVKEGEQQIFSE</sequence>
<reference evidence="2 3" key="1">
    <citation type="submission" date="2016-05" db="EMBL/GenBank/DDBJ databases">
        <title>Paenibacillus oryzae. sp. nov., isolated from the rice root.</title>
        <authorList>
            <person name="Zhang J."/>
            <person name="Zhang X."/>
        </authorList>
    </citation>
    <scope>NUCLEOTIDE SEQUENCE [LARGE SCALE GENOMIC DNA]</scope>
    <source>
        <strain evidence="2 3">1DrF-4</strain>
    </source>
</reference>
<dbReference type="Pfam" id="PF04977">
    <property type="entry name" value="DivIC"/>
    <property type="match status" value="1"/>
</dbReference>